<dbReference type="EMBL" id="BLVP01000008">
    <property type="protein sequence ID" value="GFM37551.1"/>
    <property type="molecule type" value="Genomic_DNA"/>
</dbReference>
<organism evidence="1 2">
    <name type="scientific">Desulfovibrio psychrotolerans</name>
    <dbReference type="NCBI Taxonomy" id="415242"/>
    <lineage>
        <taxon>Bacteria</taxon>
        <taxon>Pseudomonadati</taxon>
        <taxon>Thermodesulfobacteriota</taxon>
        <taxon>Desulfovibrionia</taxon>
        <taxon>Desulfovibrionales</taxon>
        <taxon>Desulfovibrionaceae</taxon>
        <taxon>Desulfovibrio</taxon>
    </lineage>
</organism>
<comment type="caution">
    <text evidence="1">The sequence shown here is derived from an EMBL/GenBank/DDBJ whole genome shotgun (WGS) entry which is preliminary data.</text>
</comment>
<reference evidence="1 2" key="1">
    <citation type="submission" date="2020-05" db="EMBL/GenBank/DDBJ databases">
        <title>Draft genome sequence of Desulfovibrio psychrotolerans JS1T.</title>
        <authorList>
            <person name="Ueno A."/>
            <person name="Tamazawa S."/>
            <person name="Tamamura S."/>
            <person name="Murakami T."/>
            <person name="Kiyama T."/>
            <person name="Inomata H."/>
            <person name="Amano Y."/>
            <person name="Miyakawa K."/>
            <person name="Tamaki H."/>
            <person name="Naganuma T."/>
            <person name="Kaneko K."/>
        </authorList>
    </citation>
    <scope>NUCLEOTIDE SEQUENCE [LARGE SCALE GENOMIC DNA]</scope>
    <source>
        <strain evidence="1 2">JS1</strain>
    </source>
</reference>
<name>A0A7J0BWL2_9BACT</name>
<proteinExistence type="predicted"/>
<sequence>MHGPLAHDAEVQRQVGKGAVKIKNHRLHAGLHLSYPFRNNQKNFFARRNAVEMAVRLPVLEDRVWQPVWVYRVRQARNAGPSA</sequence>
<accession>A0A7J0BWL2</accession>
<gene>
    <name evidence="1" type="ORF">DSM19430T_22350</name>
</gene>
<dbReference type="AlphaFoldDB" id="A0A7J0BWL2"/>
<evidence type="ECO:0000313" key="2">
    <source>
        <dbReference type="Proteomes" id="UP000503820"/>
    </source>
</evidence>
<keyword evidence="2" id="KW-1185">Reference proteome</keyword>
<evidence type="ECO:0000313" key="1">
    <source>
        <dbReference type="EMBL" id="GFM37551.1"/>
    </source>
</evidence>
<dbReference type="Proteomes" id="UP000503820">
    <property type="component" value="Unassembled WGS sequence"/>
</dbReference>
<protein>
    <submittedName>
        <fullName evidence="1">Uncharacterized protein</fullName>
    </submittedName>
</protein>